<proteinExistence type="predicted"/>
<gene>
    <name evidence="1" type="ORF">F5148DRAFT_1274709</name>
</gene>
<protein>
    <submittedName>
        <fullName evidence="1">Integral membrane protein S linking to the trans Golgi network-domain-containing protein</fullName>
    </submittedName>
</protein>
<name>A0ACC0UFZ3_9AGAM</name>
<organism evidence="1 2">
    <name type="scientific">Russula earlei</name>
    <dbReference type="NCBI Taxonomy" id="71964"/>
    <lineage>
        <taxon>Eukaryota</taxon>
        <taxon>Fungi</taxon>
        <taxon>Dikarya</taxon>
        <taxon>Basidiomycota</taxon>
        <taxon>Agaricomycotina</taxon>
        <taxon>Agaricomycetes</taxon>
        <taxon>Russulales</taxon>
        <taxon>Russulaceae</taxon>
        <taxon>Russula</taxon>
    </lineage>
</organism>
<sequence length="203" mass="22681">MPPSKIVALQSLHYLTLALLVPPLLCLFAEPGSLEYEGGAFNVGMLMDWREMAGRPTFRRLHGEERWSSFTGAWSGGRKVAEGPLYMGPDGRGDYKRGWILASCWVLASTADVYYLYHLVRRPRLILDFTLTVLFNHLVLTTYYSAVLPTSLFFWAVVLGSSFLTLLLAEQMCVKREMTEGLVIASNGQDAGDVVELGALRRD</sequence>
<evidence type="ECO:0000313" key="2">
    <source>
        <dbReference type="Proteomes" id="UP001207468"/>
    </source>
</evidence>
<keyword evidence="2" id="KW-1185">Reference proteome</keyword>
<evidence type="ECO:0000313" key="1">
    <source>
        <dbReference type="EMBL" id="KAI9510551.1"/>
    </source>
</evidence>
<reference evidence="1" key="1">
    <citation type="submission" date="2021-03" db="EMBL/GenBank/DDBJ databases">
        <title>Evolutionary priming and transition to the ectomycorrhizal habit in an iconic lineage of mushroom-forming fungi: is preadaptation a requirement?</title>
        <authorList>
            <consortium name="DOE Joint Genome Institute"/>
            <person name="Looney B.P."/>
            <person name="Miyauchi S."/>
            <person name="Morin E."/>
            <person name="Drula E."/>
            <person name="Courty P.E."/>
            <person name="Chicoki N."/>
            <person name="Fauchery L."/>
            <person name="Kohler A."/>
            <person name="Kuo A."/>
            <person name="LaButti K."/>
            <person name="Pangilinan J."/>
            <person name="Lipzen A."/>
            <person name="Riley R."/>
            <person name="Andreopoulos W."/>
            <person name="He G."/>
            <person name="Johnson J."/>
            <person name="Barry K.W."/>
            <person name="Grigoriev I.V."/>
            <person name="Nagy L."/>
            <person name="Hibbett D."/>
            <person name="Henrissat B."/>
            <person name="Matheny P.B."/>
            <person name="Labbe J."/>
            <person name="Martin A.F."/>
        </authorList>
    </citation>
    <scope>NUCLEOTIDE SEQUENCE</scope>
    <source>
        <strain evidence="1">BPL698</strain>
    </source>
</reference>
<comment type="caution">
    <text evidence="1">The sequence shown here is derived from an EMBL/GenBank/DDBJ whole genome shotgun (WGS) entry which is preliminary data.</text>
</comment>
<accession>A0ACC0UFZ3</accession>
<dbReference type="Proteomes" id="UP001207468">
    <property type="component" value="Unassembled WGS sequence"/>
</dbReference>
<dbReference type="EMBL" id="JAGFNK010000040">
    <property type="protein sequence ID" value="KAI9510551.1"/>
    <property type="molecule type" value="Genomic_DNA"/>
</dbReference>